<dbReference type="GO" id="GO:0051260">
    <property type="term" value="P:protein homooligomerization"/>
    <property type="evidence" value="ECO:0007669"/>
    <property type="project" value="InterPro"/>
</dbReference>
<feature type="domain" description="BTB" evidence="2">
    <location>
        <begin position="20"/>
        <end position="243"/>
    </location>
</feature>
<organism evidence="3">
    <name type="scientific">Aceria tosichella</name>
    <name type="common">wheat curl mite</name>
    <dbReference type="NCBI Taxonomy" id="561515"/>
    <lineage>
        <taxon>Eukaryota</taxon>
        <taxon>Metazoa</taxon>
        <taxon>Ecdysozoa</taxon>
        <taxon>Arthropoda</taxon>
        <taxon>Chelicerata</taxon>
        <taxon>Arachnida</taxon>
        <taxon>Acari</taxon>
        <taxon>Acariformes</taxon>
        <taxon>Trombidiformes</taxon>
        <taxon>Prostigmata</taxon>
        <taxon>Eupodina</taxon>
        <taxon>Eriophyoidea</taxon>
        <taxon>Eriophyidae</taxon>
        <taxon>Eriophyinae</taxon>
        <taxon>Aceriini</taxon>
        <taxon>Aceria</taxon>
    </lineage>
</organism>
<proteinExistence type="predicted"/>
<gene>
    <name evidence="3" type="primary">Kctd9</name>
    <name evidence="3" type="ORF">g.9397</name>
</gene>
<dbReference type="AlphaFoldDB" id="A0A6G1SJY4"/>
<dbReference type="PANTHER" id="PTHR14958:SF29">
    <property type="entry name" value="INSOMNIAC, ISOFORM B"/>
    <property type="match status" value="1"/>
</dbReference>
<reference evidence="3" key="1">
    <citation type="submission" date="2018-10" db="EMBL/GenBank/DDBJ databases">
        <title>Transcriptome assembly of Aceria tosichella (Wheat curl mite) Type 2.</title>
        <authorList>
            <person name="Scully E.D."/>
            <person name="Geib S.M."/>
            <person name="Palmer N.A."/>
            <person name="Gupta A.K."/>
            <person name="Sarath G."/>
            <person name="Tatineni S."/>
        </authorList>
    </citation>
    <scope>NUCLEOTIDE SEQUENCE</scope>
    <source>
        <strain evidence="3">LincolnNE</strain>
    </source>
</reference>
<dbReference type="InterPro" id="IPR011333">
    <property type="entry name" value="SKP1/BTB/POZ_sf"/>
</dbReference>
<dbReference type="GO" id="GO:0097602">
    <property type="term" value="F:cullin family protein binding"/>
    <property type="evidence" value="ECO:0007669"/>
    <property type="project" value="TreeGrafter"/>
</dbReference>
<feature type="compositionally biased region" description="Low complexity" evidence="1">
    <location>
        <begin position="56"/>
        <end position="100"/>
    </location>
</feature>
<accession>A0A6G1SJY4</accession>
<feature type="compositionally biased region" description="Basic and acidic residues" evidence="1">
    <location>
        <begin position="1"/>
        <end position="10"/>
    </location>
</feature>
<dbReference type="Pfam" id="PF02214">
    <property type="entry name" value="BTB_2"/>
    <property type="match status" value="1"/>
</dbReference>
<feature type="region of interest" description="Disordered" evidence="1">
    <location>
        <begin position="55"/>
        <end position="165"/>
    </location>
</feature>
<feature type="compositionally biased region" description="Polar residues" evidence="1">
    <location>
        <begin position="11"/>
        <end position="20"/>
    </location>
</feature>
<name>A0A6G1SJY4_9ACAR</name>
<dbReference type="GO" id="GO:0043161">
    <property type="term" value="P:proteasome-mediated ubiquitin-dependent protein catabolic process"/>
    <property type="evidence" value="ECO:0007669"/>
    <property type="project" value="TreeGrafter"/>
</dbReference>
<feature type="region of interest" description="Disordered" evidence="1">
    <location>
        <begin position="1"/>
        <end position="22"/>
    </location>
</feature>
<dbReference type="GO" id="GO:0031463">
    <property type="term" value="C:Cul3-RING ubiquitin ligase complex"/>
    <property type="evidence" value="ECO:0007669"/>
    <property type="project" value="TreeGrafter"/>
</dbReference>
<feature type="compositionally biased region" description="Basic residues" evidence="1">
    <location>
        <begin position="139"/>
        <end position="157"/>
    </location>
</feature>
<dbReference type="Gene3D" id="6.10.140.750">
    <property type="match status" value="1"/>
</dbReference>
<feature type="compositionally biased region" description="Low complexity" evidence="1">
    <location>
        <begin position="125"/>
        <end position="135"/>
    </location>
</feature>
<dbReference type="Gene3D" id="3.30.710.10">
    <property type="entry name" value="Potassium Channel Kv1.1, Chain A"/>
    <property type="match status" value="2"/>
</dbReference>
<dbReference type="PANTHER" id="PTHR14958">
    <property type="entry name" value="POTASSIUM CHANNEL TETRAMERISATION DOMAIN CONTAINING PROTEIN"/>
    <property type="match status" value="1"/>
</dbReference>
<dbReference type="EMBL" id="GGYP01005937">
    <property type="protein sequence ID" value="MDE50708.1"/>
    <property type="molecule type" value="Transcribed_RNA"/>
</dbReference>
<dbReference type="GO" id="GO:0005737">
    <property type="term" value="C:cytoplasm"/>
    <property type="evidence" value="ECO:0007669"/>
    <property type="project" value="TreeGrafter"/>
</dbReference>
<protein>
    <submittedName>
        <fullName evidence="3">BTB/POZ domain-containing protein KCTD9</fullName>
    </submittedName>
</protein>
<evidence type="ECO:0000256" key="1">
    <source>
        <dbReference type="SAM" id="MobiDB-lite"/>
    </source>
</evidence>
<dbReference type="SMART" id="SM00225">
    <property type="entry name" value="BTB"/>
    <property type="match status" value="1"/>
</dbReference>
<dbReference type="InterPro" id="IPR000210">
    <property type="entry name" value="BTB/POZ_dom"/>
</dbReference>
<evidence type="ECO:0000313" key="3">
    <source>
        <dbReference type="EMBL" id="MDE50708.1"/>
    </source>
</evidence>
<dbReference type="SUPFAM" id="SSF54695">
    <property type="entry name" value="POZ domain"/>
    <property type="match status" value="1"/>
</dbReference>
<sequence length="329" mass="37432">MILASDKQHQDSNNNNNTGEWISLNVGGKLFTTTRTTLCTNEPNSMLARMFSQHLPPSTISNSSGDSSSSSISRTRSSSPSNNNTTATQQQPSSIAQQQPQQPPPPIGDTLNGNCERIETDRLTDTNTNTLTTSTANEHHHHHHNHHLHHHHNHHNHHDQQHQQLLQCNSPTSYGLRPSPRDPSGAYLIDRSPEYFEPILNYLRHGKLILDHNVNVQGVLEEAKFYGIVSLLPMLELETERWFKKRHQDLIQSQLDYTNQQLMQRQQQQHYNNNNNNNIIIISMPTIIITNINTIIIITNNNSFLTNKISSCNLSASSSRRRPLIERLI</sequence>
<evidence type="ECO:0000259" key="2">
    <source>
        <dbReference type="SMART" id="SM00225"/>
    </source>
</evidence>
<dbReference type="InterPro" id="IPR003131">
    <property type="entry name" value="T1-type_BTB"/>
</dbReference>